<evidence type="ECO:0000313" key="1">
    <source>
        <dbReference type="EMBL" id="PON82382.1"/>
    </source>
</evidence>
<dbReference type="AlphaFoldDB" id="A0A2P5EA06"/>
<dbReference type="EMBL" id="JXTC01000196">
    <property type="protein sequence ID" value="PON82382.1"/>
    <property type="molecule type" value="Genomic_DNA"/>
</dbReference>
<sequence>MLTLTNSERFYPYIKIVMQHKDVKQLYHLHLGKATINQSPLTTQSHTISCAIHTSLKCQGGLWRRFLLPCIFSPKLIILGIQSLIQSSHDSHSHETCWRRG</sequence>
<name>A0A2P5EA06_TREOI</name>
<dbReference type="OrthoDB" id="10455278at2759"/>
<dbReference type="InParanoid" id="A0A2P5EA06"/>
<keyword evidence="2" id="KW-1185">Reference proteome</keyword>
<reference evidence="2" key="1">
    <citation type="submission" date="2016-06" db="EMBL/GenBank/DDBJ databases">
        <title>Parallel loss of symbiosis genes in relatives of nitrogen-fixing non-legume Parasponia.</title>
        <authorList>
            <person name="Van Velzen R."/>
            <person name="Holmer R."/>
            <person name="Bu F."/>
            <person name="Rutten L."/>
            <person name="Van Zeijl A."/>
            <person name="Liu W."/>
            <person name="Santuari L."/>
            <person name="Cao Q."/>
            <person name="Sharma T."/>
            <person name="Shen D."/>
            <person name="Roswanjaya Y."/>
            <person name="Wardhani T."/>
            <person name="Kalhor M.S."/>
            <person name="Jansen J."/>
            <person name="Van den Hoogen J."/>
            <person name="Gungor B."/>
            <person name="Hartog M."/>
            <person name="Hontelez J."/>
            <person name="Verver J."/>
            <person name="Yang W.-C."/>
            <person name="Schijlen E."/>
            <person name="Repin R."/>
            <person name="Schilthuizen M."/>
            <person name="Schranz E."/>
            <person name="Heidstra R."/>
            <person name="Miyata K."/>
            <person name="Fedorova E."/>
            <person name="Kohlen W."/>
            <person name="Bisseling T."/>
            <person name="Smit S."/>
            <person name="Geurts R."/>
        </authorList>
    </citation>
    <scope>NUCLEOTIDE SEQUENCE [LARGE SCALE GENOMIC DNA]</scope>
    <source>
        <strain evidence="2">cv. RG33-2</strain>
    </source>
</reference>
<gene>
    <name evidence="1" type="ORF">TorRG33x02_218770</name>
</gene>
<evidence type="ECO:0000313" key="2">
    <source>
        <dbReference type="Proteomes" id="UP000237000"/>
    </source>
</evidence>
<accession>A0A2P5EA06</accession>
<proteinExistence type="predicted"/>
<dbReference type="Proteomes" id="UP000237000">
    <property type="component" value="Unassembled WGS sequence"/>
</dbReference>
<comment type="caution">
    <text evidence="1">The sequence shown here is derived from an EMBL/GenBank/DDBJ whole genome shotgun (WGS) entry which is preliminary data.</text>
</comment>
<organism evidence="1 2">
    <name type="scientific">Trema orientale</name>
    <name type="common">Charcoal tree</name>
    <name type="synonym">Celtis orientalis</name>
    <dbReference type="NCBI Taxonomy" id="63057"/>
    <lineage>
        <taxon>Eukaryota</taxon>
        <taxon>Viridiplantae</taxon>
        <taxon>Streptophyta</taxon>
        <taxon>Embryophyta</taxon>
        <taxon>Tracheophyta</taxon>
        <taxon>Spermatophyta</taxon>
        <taxon>Magnoliopsida</taxon>
        <taxon>eudicotyledons</taxon>
        <taxon>Gunneridae</taxon>
        <taxon>Pentapetalae</taxon>
        <taxon>rosids</taxon>
        <taxon>fabids</taxon>
        <taxon>Rosales</taxon>
        <taxon>Cannabaceae</taxon>
        <taxon>Trema</taxon>
    </lineage>
</organism>
<protein>
    <submittedName>
        <fullName evidence="1">Uncharacterized protein</fullName>
    </submittedName>
</protein>